<keyword evidence="2" id="KW-1185">Reference proteome</keyword>
<accession>A0A9P9Z0I1</accession>
<protein>
    <submittedName>
        <fullName evidence="1">Uncharacterized protein</fullName>
    </submittedName>
</protein>
<evidence type="ECO:0000313" key="2">
    <source>
        <dbReference type="Proteomes" id="UP001059596"/>
    </source>
</evidence>
<organism evidence="1 2">
    <name type="scientific">Drosophila gunungcola</name>
    <name type="common">fruit fly</name>
    <dbReference type="NCBI Taxonomy" id="103775"/>
    <lineage>
        <taxon>Eukaryota</taxon>
        <taxon>Metazoa</taxon>
        <taxon>Ecdysozoa</taxon>
        <taxon>Arthropoda</taxon>
        <taxon>Hexapoda</taxon>
        <taxon>Insecta</taxon>
        <taxon>Pterygota</taxon>
        <taxon>Neoptera</taxon>
        <taxon>Endopterygota</taxon>
        <taxon>Diptera</taxon>
        <taxon>Brachycera</taxon>
        <taxon>Muscomorpha</taxon>
        <taxon>Ephydroidea</taxon>
        <taxon>Drosophilidae</taxon>
        <taxon>Drosophila</taxon>
        <taxon>Sophophora</taxon>
    </lineage>
</organism>
<dbReference type="AlphaFoldDB" id="A0A9P9Z0I1"/>
<dbReference type="EMBL" id="JAMKOV010000001">
    <property type="protein sequence ID" value="KAI8046497.1"/>
    <property type="molecule type" value="Genomic_DNA"/>
</dbReference>
<proteinExistence type="predicted"/>
<sequence length="52" mass="5326">MIAPRSPLNRNQKRGVGPSECCLCYGHGHAHLAGLQGQVGAGGQRSALGSIN</sequence>
<name>A0A9P9Z0I1_9MUSC</name>
<reference evidence="1" key="1">
    <citation type="journal article" date="2023" name="Genome Biol. Evol.">
        <title>Long-read-based Genome Assembly of Drosophila gunungcola Reveals Fewer Chemosensory Genes in Flower-breeding Species.</title>
        <authorList>
            <person name="Negi A."/>
            <person name="Liao B.Y."/>
            <person name="Yeh S.D."/>
        </authorList>
    </citation>
    <scope>NUCLEOTIDE SEQUENCE</scope>
    <source>
        <strain evidence="1">Sukarami</strain>
    </source>
</reference>
<gene>
    <name evidence="1" type="ORF">M5D96_002707</name>
</gene>
<evidence type="ECO:0000313" key="1">
    <source>
        <dbReference type="EMBL" id="KAI8046497.1"/>
    </source>
</evidence>
<dbReference type="Proteomes" id="UP001059596">
    <property type="component" value="Chromosome 3R"/>
</dbReference>
<comment type="caution">
    <text evidence="1">The sequence shown here is derived from an EMBL/GenBank/DDBJ whole genome shotgun (WGS) entry which is preliminary data.</text>
</comment>